<keyword evidence="5 7" id="KW-0472">Membrane</keyword>
<evidence type="ECO:0000256" key="6">
    <source>
        <dbReference type="ARBA" id="ARBA00038076"/>
    </source>
</evidence>
<dbReference type="EMBL" id="PFMR01000285">
    <property type="protein sequence ID" value="PIZ15033.1"/>
    <property type="molecule type" value="Genomic_DNA"/>
</dbReference>
<evidence type="ECO:0000256" key="5">
    <source>
        <dbReference type="ARBA" id="ARBA00023136"/>
    </source>
</evidence>
<dbReference type="InterPro" id="IPR025857">
    <property type="entry name" value="MacB_PCD"/>
</dbReference>
<feature type="signal peptide" evidence="8">
    <location>
        <begin position="1"/>
        <end position="24"/>
    </location>
</feature>
<dbReference type="PANTHER" id="PTHR30572:SF4">
    <property type="entry name" value="ABC TRANSPORTER PERMEASE YTRF"/>
    <property type="match status" value="1"/>
</dbReference>
<evidence type="ECO:0000256" key="1">
    <source>
        <dbReference type="ARBA" id="ARBA00004651"/>
    </source>
</evidence>
<gene>
    <name evidence="10" type="ORF">COY52_10535</name>
</gene>
<evidence type="ECO:0000256" key="3">
    <source>
        <dbReference type="ARBA" id="ARBA00022692"/>
    </source>
</evidence>
<dbReference type="SUPFAM" id="SSF52025">
    <property type="entry name" value="PA domain"/>
    <property type="match status" value="1"/>
</dbReference>
<evidence type="ECO:0000256" key="7">
    <source>
        <dbReference type="SAM" id="Phobius"/>
    </source>
</evidence>
<dbReference type="SUPFAM" id="SSF53187">
    <property type="entry name" value="Zn-dependent exopeptidases"/>
    <property type="match status" value="1"/>
</dbReference>
<organism evidence="10 11">
    <name type="scientific">Candidatus Desantisbacteria bacterium CG_4_10_14_0_8_um_filter_48_22</name>
    <dbReference type="NCBI Taxonomy" id="1974543"/>
    <lineage>
        <taxon>Bacteria</taxon>
        <taxon>Candidatus Desantisiibacteriota</taxon>
    </lineage>
</organism>
<sequence>MRKKIFVALTIPLFCLSFILFTEAQDDESTNYASIAGIVDAGRQASVIQYLAGLKSRITGLEGADAAASYIQAKFAELGLRDIRTLEFPVVVPVEKRAALTAAGGKYELHALWPNLTNPSTPDSITGHIIYAGTSKLYEYNQKYVTGSIVLLDFNCGGDWFNAFLLGAKAVIFIEPSETLRGETEKKYLSIPLCVPRYWISRSQGEALARAVSGKKEIIGELRSAMAWEKRTGKNIVGFIPGQDPKLKNDLVIVESFYDAISVVPALAPGAEDACGISALLEVARTLKAFPPKRTTMILASSGHFQGLAGMKHFMNYWNEQAGKEKEGKKTTEDNLAFKKPAKCSSREPSISYVPDSAFDGKMNTRWSSSQRRRDDEWLTVDLQKPETIAQIVLQWELSYCPRYVLMSSVDGTSWDTIIEAKSNKGGEDVVAFTPRTARYLKMQQLSRVTGSSGCSLWEFEVYPKQVTAVTAVQFPEIALSISLDLSSRGEGVGIFYKGSFYDQREDDLKPKYSSMGMMCSTYASAISEELGLPEQYFANGINPLKGRSWRTFIPTDMAFNGEAVTLFGRTGITLASTNDGRPLVDTPLNKFDKINVSNLGRQTKFAACLVNKMVNGPKMLTKLDIPNYACTLKGRVVEFDPRVSYIPNTPVPGAIVAGRGRAKIFTGVRGELIDIASFEGGENGTDTASFKFIGLPSVRTSFIPPENKQQVEAYIIDTGGQVIYAPDMGEQGAKAYPISVPLDWAEKEATVVVFPCVSVSMYDLIDQRFYKTFQSVSVFDGKTNAEPTLYGFSFPRQMGTFFQEPAALIYMRPNELLKVTMGAGIVGTQFTLLNSTETEPLGRGYKAMFHSSVPLTPYKVAKDMWILDNWRMGILKRRGIENNRLEELHRLALRDLTRADTALAAMDYEHFIRYSRTAWGFESRAYPDVRATGDDVVKGVIFYLFLLLPFAYFLERLFFAFPDIRKQIVGTFALFLIVFAALRYVHPAFDITLTPFMVLLAFITLALAILVIGIIMGKFDELFKEYKKKVTGVHTTDVGRISATATAFSLGVSNMRKRKGRTGLTCATLILLTFTVLSFTSVKTFMRSSKMSLEKPAMYEGLLFRERNWEPMEETTYKILYNEFKNETNLSPRAWYYSTMVGNQSFIDLKNGQNKYTITAINGLSPNEYRLSPVYERALTAGRWFEENDLFSCILPASVAKSLDVGIGSEVMIFGLPFRLIGILDEDELKNIIDLDEEEITPVNYLAMSERMTQQSTAESPEAPPQKFIHLMPHEIAFLPYATLMNLGGQLRSVALGAKDSAQVKEILADVMPRLALNLFVGEEGKTYYSSSIGRTSFSGLPNLFIPILIAAFIVLNTMLGSVFERVREIGIYSAVGLAPSHIAALFLAEACVYATVGSVSGYLLGQGVAKIITALHLFQGLTLNYSSVSATGSIGVVILMVILSSIYPARKASTLAVPSVERRWKLPEPVGDSWHFEMPFTVTGEEARGINAFLKEFFDGHVEYSIGDFYTEPGKLFELSSQFGTAYKLAQMAWLAPFDLGVSQEVSVDTEPIKTPGVYNLSLNITRKSGDIVSWKRTNTRFVNHLRKQLLLWRTLLPEERTRYAKKADELITKA</sequence>
<dbReference type="InterPro" id="IPR003838">
    <property type="entry name" value="ABC3_permease_C"/>
</dbReference>
<dbReference type="InterPro" id="IPR050250">
    <property type="entry name" value="Macrolide_Exporter_MacB"/>
</dbReference>
<dbReference type="Pfam" id="PF12704">
    <property type="entry name" value="MacB_PCD"/>
    <property type="match status" value="1"/>
</dbReference>
<dbReference type="Gene3D" id="2.60.120.260">
    <property type="entry name" value="Galactose-binding domain-like"/>
    <property type="match status" value="1"/>
</dbReference>
<dbReference type="Gene3D" id="3.40.630.10">
    <property type="entry name" value="Zn peptidases"/>
    <property type="match status" value="1"/>
</dbReference>
<dbReference type="InterPro" id="IPR007484">
    <property type="entry name" value="Peptidase_M28"/>
</dbReference>
<dbReference type="GO" id="GO:0022857">
    <property type="term" value="F:transmembrane transporter activity"/>
    <property type="evidence" value="ECO:0007669"/>
    <property type="project" value="TreeGrafter"/>
</dbReference>
<dbReference type="Proteomes" id="UP000229307">
    <property type="component" value="Unassembled WGS sequence"/>
</dbReference>
<protein>
    <recommendedName>
        <fullName evidence="9">F5/8 type C domain-containing protein</fullName>
    </recommendedName>
</protein>
<feature type="transmembrane region" description="Helical" evidence="7">
    <location>
        <begin position="998"/>
        <end position="1020"/>
    </location>
</feature>
<dbReference type="PROSITE" id="PS50022">
    <property type="entry name" value="FA58C_3"/>
    <property type="match status" value="1"/>
</dbReference>
<keyword evidence="8" id="KW-0732">Signal</keyword>
<evidence type="ECO:0000256" key="4">
    <source>
        <dbReference type="ARBA" id="ARBA00022989"/>
    </source>
</evidence>
<proteinExistence type="inferred from homology"/>
<dbReference type="InterPro" id="IPR008979">
    <property type="entry name" value="Galactose-bd-like_sf"/>
</dbReference>
<keyword evidence="2" id="KW-1003">Cell membrane</keyword>
<evidence type="ECO:0000313" key="11">
    <source>
        <dbReference type="Proteomes" id="UP000229307"/>
    </source>
</evidence>
<reference evidence="11" key="1">
    <citation type="submission" date="2017-09" db="EMBL/GenBank/DDBJ databases">
        <title>Depth-based differentiation of microbial function through sediment-hosted aquifers and enrichment of novel symbionts in the deep terrestrial subsurface.</title>
        <authorList>
            <person name="Probst A.J."/>
            <person name="Ladd B."/>
            <person name="Jarett J.K."/>
            <person name="Geller-Mcgrath D.E."/>
            <person name="Sieber C.M.K."/>
            <person name="Emerson J.B."/>
            <person name="Anantharaman K."/>
            <person name="Thomas B.C."/>
            <person name="Malmstrom R."/>
            <person name="Stieglmeier M."/>
            <person name="Klingl A."/>
            <person name="Woyke T."/>
            <person name="Ryan C.M."/>
            <person name="Banfield J.F."/>
        </authorList>
    </citation>
    <scope>NUCLEOTIDE SEQUENCE [LARGE SCALE GENOMIC DNA]</scope>
</reference>
<comment type="caution">
    <text evidence="10">The sequence shown here is derived from an EMBL/GenBank/DDBJ whole genome shotgun (WGS) entry which is preliminary data.</text>
</comment>
<dbReference type="SUPFAM" id="SSF49785">
    <property type="entry name" value="Galactose-binding domain-like"/>
    <property type="match status" value="1"/>
</dbReference>
<keyword evidence="4 7" id="KW-1133">Transmembrane helix</keyword>
<evidence type="ECO:0000259" key="9">
    <source>
        <dbReference type="PROSITE" id="PS50022"/>
    </source>
</evidence>
<name>A0A2M7S6T0_9BACT</name>
<feature type="transmembrane region" description="Helical" evidence="7">
    <location>
        <begin position="1064"/>
        <end position="1083"/>
    </location>
</feature>
<evidence type="ECO:0000256" key="8">
    <source>
        <dbReference type="SAM" id="SignalP"/>
    </source>
</evidence>
<dbReference type="GO" id="GO:0005886">
    <property type="term" value="C:plasma membrane"/>
    <property type="evidence" value="ECO:0007669"/>
    <property type="project" value="UniProtKB-SubCell"/>
</dbReference>
<feature type="transmembrane region" description="Helical" evidence="7">
    <location>
        <begin position="1345"/>
        <end position="1365"/>
    </location>
</feature>
<comment type="subcellular location">
    <subcellularLocation>
        <location evidence="1">Cell membrane</location>
        <topology evidence="1">Multi-pass membrane protein</topology>
    </subcellularLocation>
</comment>
<comment type="similarity">
    <text evidence="6">Belongs to the ABC-4 integral membrane protein family.</text>
</comment>
<evidence type="ECO:0000256" key="2">
    <source>
        <dbReference type="ARBA" id="ARBA00022475"/>
    </source>
</evidence>
<dbReference type="Pfam" id="PF00754">
    <property type="entry name" value="F5_F8_type_C"/>
    <property type="match status" value="1"/>
</dbReference>
<feature type="transmembrane region" description="Helical" evidence="7">
    <location>
        <begin position="941"/>
        <end position="962"/>
    </location>
</feature>
<dbReference type="InterPro" id="IPR046450">
    <property type="entry name" value="PA_dom_sf"/>
</dbReference>
<feature type="transmembrane region" description="Helical" evidence="7">
    <location>
        <begin position="1427"/>
        <end position="1449"/>
    </location>
</feature>
<accession>A0A2M7S6T0</accession>
<dbReference type="Pfam" id="PF02687">
    <property type="entry name" value="FtsX"/>
    <property type="match status" value="1"/>
</dbReference>
<dbReference type="Gene3D" id="3.50.30.30">
    <property type="match status" value="1"/>
</dbReference>
<feature type="transmembrane region" description="Helical" evidence="7">
    <location>
        <begin position="969"/>
        <end position="986"/>
    </location>
</feature>
<dbReference type="InterPro" id="IPR000421">
    <property type="entry name" value="FA58C"/>
</dbReference>
<evidence type="ECO:0000313" key="10">
    <source>
        <dbReference type="EMBL" id="PIZ15033.1"/>
    </source>
</evidence>
<keyword evidence="3 7" id="KW-0812">Transmembrane</keyword>
<dbReference type="PANTHER" id="PTHR30572">
    <property type="entry name" value="MEMBRANE COMPONENT OF TRANSPORTER-RELATED"/>
    <property type="match status" value="1"/>
</dbReference>
<feature type="transmembrane region" description="Helical" evidence="7">
    <location>
        <begin position="1386"/>
        <end position="1407"/>
    </location>
</feature>
<feature type="chain" id="PRO_5014850716" description="F5/8 type C domain-containing protein" evidence="8">
    <location>
        <begin position="25"/>
        <end position="1617"/>
    </location>
</feature>
<feature type="domain" description="F5/8 type C" evidence="9">
    <location>
        <begin position="360"/>
        <end position="465"/>
    </location>
</feature>
<dbReference type="Pfam" id="PF04389">
    <property type="entry name" value="Peptidase_M28"/>
    <property type="match status" value="1"/>
</dbReference>